<evidence type="ECO:0000256" key="13">
    <source>
        <dbReference type="ARBA" id="ARBA00022833"/>
    </source>
</evidence>
<dbReference type="EC" id="2.4.1.256" evidence="4"/>
<evidence type="ECO:0000313" key="22">
    <source>
        <dbReference type="Proteomes" id="UP000019149"/>
    </source>
</evidence>
<feature type="compositionally biased region" description="Low complexity" evidence="18">
    <location>
        <begin position="141"/>
        <end position="165"/>
    </location>
</feature>
<dbReference type="InterPro" id="IPR011016">
    <property type="entry name" value="Znf_RING-CH"/>
</dbReference>
<keyword evidence="9" id="KW-0479">Metal-binding</keyword>
<keyword evidence="13" id="KW-0862">Zinc</keyword>
<accession>W6UC89</accession>
<dbReference type="SMART" id="SM00744">
    <property type="entry name" value="RINGv"/>
    <property type="match status" value="1"/>
</dbReference>
<name>W6UC89_ECHGR</name>
<evidence type="ECO:0000256" key="2">
    <source>
        <dbReference type="ARBA" id="ARBA00004922"/>
    </source>
</evidence>
<keyword evidence="15 19" id="KW-0472">Membrane</keyword>
<dbReference type="GO" id="GO:0106073">
    <property type="term" value="F:dolichyl pyrophosphate Glc2Man9GlcNAc2 alpha-1,2-glucosyltransferase activity"/>
    <property type="evidence" value="ECO:0007669"/>
    <property type="project" value="UniProtKB-EC"/>
</dbReference>
<dbReference type="GeneID" id="36342626"/>
<dbReference type="GO" id="GO:0008270">
    <property type="term" value="F:zinc ion binding"/>
    <property type="evidence" value="ECO:0007669"/>
    <property type="project" value="UniProtKB-KW"/>
</dbReference>
<evidence type="ECO:0000256" key="1">
    <source>
        <dbReference type="ARBA" id="ARBA00004477"/>
    </source>
</evidence>
<comment type="function">
    <text evidence="16">Dol-P-Glc:Glc(2)Man(9)GlcNAc(2)-PP-Dol alpha-1,2-glucosyltransferase that operates in the biosynthetic pathway of dolichol-linked oligosaccharides, the glycan precursors employed in protein asparagine (N)-glycosylation. The assembly of dolichol-linked oligosaccharides begins on the cytosolic side of the endoplasmic reticulum membrane and finishes in its lumen. The sequential addition of sugars to dolichol pyrophosphate produces dolichol-linked oligosaccharides containing fourteen sugars, including two GlcNAcs, nine mannoses and three glucoses. Once assembled, the oligosaccharide is transferred from the lipid to nascent proteins by oligosaccharyltransferases. In the lumen of the endoplasmic reticulum, adds the third and last glucose residue from dolichyl phosphate glucose (Dol-P-Glc) onto the lipid-linked oligosaccharide intermediate Glc(2)Man(9)GlcNAc(2)-PP-Dol to produce Glc(3)Man(9)GlcNAc(2)-PP-Dol.</text>
</comment>
<dbReference type="CTD" id="36342626"/>
<dbReference type="PROSITE" id="PS51292">
    <property type="entry name" value="ZF_RING_CH"/>
    <property type="match status" value="1"/>
</dbReference>
<dbReference type="PANTHER" id="PTHR46065:SF3">
    <property type="entry name" value="FI20425P1"/>
    <property type="match status" value="1"/>
</dbReference>
<keyword evidence="10" id="KW-0863">Zinc-finger</keyword>
<protein>
    <recommendedName>
        <fullName evidence="5">Dol-P-Glc:Glc(2)Man(9)GlcNAc(2)-PP-Dol alpha-1,2-glucosyltransferase</fullName>
        <ecNumber evidence="4">2.4.1.256</ecNumber>
    </recommendedName>
</protein>
<comment type="catalytic activity">
    <reaction evidence="17">
        <text>an alpha-D-Glc-(1-&gt;3)-alpha-D-Glc-(1-&gt;3)-alpha-D-Man-(1-&gt;2)-alpha-D-Man-(1-&gt;2)-alpha-D-Man-(1-&gt;3)-[alpha-D-Man-(1-&gt;2)-alpha-D-Man-(1-&gt;3)-[alpha-D-Man-(1-&gt;2)-alpha-D-Man-(1-&gt;6)]-alpha-D-Man-(1-&gt;6)]-beta-D-Man-(1-&gt;4)-beta-D-GlcNAc-(1-&gt;4)-alpha-D-GlcNAc-diphospho-di-trans,poly-cis-dolichol + a di-trans,poly-cis-dolichyl beta-D-glucosyl phosphate = a alpha-D-Glc-(1-&gt;2)-alpha-D-Glc-(1-&gt;3)-alpha-D-Glc-(1-&gt;3)-alpha-D-Man-(1-&gt;2)-alpha-D-Man-(1-&gt;2)-alpha-D-Man-(1-&gt;3)-[alpha-D-Man-(1-&gt;2)-alpha-D-Man-(1-&gt;3)-[alpha-D-Man-(1-&gt;2)-alpha-D-Man-(1-&gt;6)]-alpha-D-Man-(1-&gt;6)]-beta-D-Man-(1-&gt;4)-beta-D-GlcNAc-(1-&gt;4)-alpha-D-GlcNAc-diphospho-di-trans,poly-cis-dolichol + a di-trans,poly-cis-dolichyl phosphate + H(+)</text>
        <dbReference type="Rhea" id="RHEA:29543"/>
        <dbReference type="Rhea" id="RHEA-COMP:19498"/>
        <dbReference type="Rhea" id="RHEA-COMP:19502"/>
        <dbReference type="Rhea" id="RHEA-COMP:19512"/>
        <dbReference type="Rhea" id="RHEA-COMP:19522"/>
        <dbReference type="ChEBI" id="CHEBI:15378"/>
        <dbReference type="ChEBI" id="CHEBI:57525"/>
        <dbReference type="ChEBI" id="CHEBI:57683"/>
        <dbReference type="ChEBI" id="CHEBI:132522"/>
        <dbReference type="ChEBI" id="CHEBI:132523"/>
        <dbReference type="EC" id="2.4.1.256"/>
    </reaction>
    <physiologicalReaction direction="left-to-right" evidence="17">
        <dbReference type="Rhea" id="RHEA:29544"/>
    </physiologicalReaction>
</comment>
<keyword evidence="12" id="KW-0256">Endoplasmic reticulum</keyword>
<dbReference type="GO" id="GO:0005789">
    <property type="term" value="C:endoplasmic reticulum membrane"/>
    <property type="evidence" value="ECO:0007669"/>
    <property type="project" value="UniProtKB-SubCell"/>
</dbReference>
<evidence type="ECO:0000256" key="11">
    <source>
        <dbReference type="ARBA" id="ARBA00022786"/>
    </source>
</evidence>
<comment type="subcellular location">
    <subcellularLocation>
        <location evidence="1">Endoplasmic reticulum membrane</location>
        <topology evidence="1">Multi-pass membrane protein</topology>
    </subcellularLocation>
</comment>
<feature type="region of interest" description="Disordered" evidence="18">
    <location>
        <begin position="106"/>
        <end position="168"/>
    </location>
</feature>
<evidence type="ECO:0000256" key="17">
    <source>
        <dbReference type="ARBA" id="ARBA00048064"/>
    </source>
</evidence>
<evidence type="ECO:0000256" key="8">
    <source>
        <dbReference type="ARBA" id="ARBA00022692"/>
    </source>
</evidence>
<dbReference type="Proteomes" id="UP000019149">
    <property type="component" value="Unassembled WGS sequence"/>
</dbReference>
<comment type="pathway">
    <text evidence="2">Protein modification; protein glycosylation.</text>
</comment>
<evidence type="ECO:0000256" key="10">
    <source>
        <dbReference type="ARBA" id="ARBA00022771"/>
    </source>
</evidence>
<feature type="transmembrane region" description="Helical" evidence="19">
    <location>
        <begin position="257"/>
        <end position="278"/>
    </location>
</feature>
<dbReference type="KEGG" id="egl:EGR_06911"/>
<evidence type="ECO:0000256" key="19">
    <source>
        <dbReference type="SAM" id="Phobius"/>
    </source>
</evidence>
<dbReference type="InterPro" id="IPR013083">
    <property type="entry name" value="Znf_RING/FYVE/PHD"/>
</dbReference>
<sequence>MLGRHEYGEHLLQHNRHHSSDFGHPVLHIPSLVCQLILSANGLESNKSTLIRCIDLERGHPDRYYRQVPGTTMSQPTDQEVMLGIFEDLASLENIFKNNAEAGNSGTVVVEEEEQIPSEGRSKTGGVRITISLPPSTPPESAGSKTSQSSSSNSSTTSSESTDISSLRRQADEMVSPPISIPSFNLPCCRISHDAHLDTHGRLIAPCLCEGSLKYVHEECLQRQIEIGQLRKCEVCQFEFERRICVKPKHERKCSAFSLWKIPIFLAFQCVSLLYIALDFWFIQFMAKCSPYCTRGSARHSSSHYHYCSLFDPRNCPIQRGILHGDRHAHKPDFHVPEVYISTTSAVSSHTSPSFASLPLHHLIWLRKPVLSLSHPIPYLVMALLHFFAMQHPPFLSDNRCCTFHK</sequence>
<dbReference type="SUPFAM" id="SSF57850">
    <property type="entry name" value="RING/U-box"/>
    <property type="match status" value="1"/>
</dbReference>
<keyword evidence="6" id="KW-0328">Glycosyltransferase</keyword>
<dbReference type="RefSeq" id="XP_024349472.1">
    <property type="nucleotide sequence ID" value="XM_024496160.1"/>
</dbReference>
<evidence type="ECO:0000256" key="4">
    <source>
        <dbReference type="ARBA" id="ARBA00011967"/>
    </source>
</evidence>
<feature type="domain" description="RING-CH-type" evidence="20">
    <location>
        <begin position="181"/>
        <end position="243"/>
    </location>
</feature>
<dbReference type="GO" id="GO:0004842">
    <property type="term" value="F:ubiquitin-protein transferase activity"/>
    <property type="evidence" value="ECO:0007669"/>
    <property type="project" value="TreeGrafter"/>
</dbReference>
<keyword evidence="8 19" id="KW-0812">Transmembrane</keyword>
<dbReference type="Pfam" id="PF12906">
    <property type="entry name" value="RINGv"/>
    <property type="match status" value="1"/>
</dbReference>
<comment type="caution">
    <text evidence="21">The sequence shown here is derived from an EMBL/GenBank/DDBJ whole genome shotgun (WGS) entry which is preliminary data.</text>
</comment>
<keyword evidence="11" id="KW-0833">Ubl conjugation pathway</keyword>
<gene>
    <name evidence="21" type="ORF">EGR_06911</name>
</gene>
<dbReference type="GO" id="GO:0006488">
    <property type="term" value="P:dolichol-linked oligosaccharide biosynthetic process"/>
    <property type="evidence" value="ECO:0007669"/>
    <property type="project" value="InterPro"/>
</dbReference>
<dbReference type="OrthoDB" id="273089at2759"/>
<keyword evidence="14 19" id="KW-1133">Transmembrane helix</keyword>
<evidence type="ECO:0000256" key="9">
    <source>
        <dbReference type="ARBA" id="ARBA00022723"/>
    </source>
</evidence>
<dbReference type="InterPro" id="IPR016900">
    <property type="entry name" value="Alg10"/>
</dbReference>
<evidence type="ECO:0000313" key="21">
    <source>
        <dbReference type="EMBL" id="EUB58276.1"/>
    </source>
</evidence>
<evidence type="ECO:0000256" key="5">
    <source>
        <dbReference type="ARBA" id="ARBA00018512"/>
    </source>
</evidence>
<organism evidence="21 22">
    <name type="scientific">Echinococcus granulosus</name>
    <name type="common">Hydatid tapeworm</name>
    <dbReference type="NCBI Taxonomy" id="6210"/>
    <lineage>
        <taxon>Eukaryota</taxon>
        <taxon>Metazoa</taxon>
        <taxon>Spiralia</taxon>
        <taxon>Lophotrochozoa</taxon>
        <taxon>Platyhelminthes</taxon>
        <taxon>Cestoda</taxon>
        <taxon>Eucestoda</taxon>
        <taxon>Cyclophyllidea</taxon>
        <taxon>Taeniidae</taxon>
        <taxon>Echinococcus</taxon>
        <taxon>Echinococcus granulosus group</taxon>
    </lineage>
</organism>
<evidence type="ECO:0000256" key="14">
    <source>
        <dbReference type="ARBA" id="ARBA00022989"/>
    </source>
</evidence>
<dbReference type="GO" id="GO:0016567">
    <property type="term" value="P:protein ubiquitination"/>
    <property type="evidence" value="ECO:0007669"/>
    <property type="project" value="TreeGrafter"/>
</dbReference>
<dbReference type="Pfam" id="PF04922">
    <property type="entry name" value="DIE2_ALG10"/>
    <property type="match status" value="1"/>
</dbReference>
<evidence type="ECO:0000256" key="3">
    <source>
        <dbReference type="ARBA" id="ARBA00010600"/>
    </source>
</evidence>
<evidence type="ECO:0000256" key="16">
    <source>
        <dbReference type="ARBA" id="ARBA00044727"/>
    </source>
</evidence>
<evidence type="ECO:0000259" key="20">
    <source>
        <dbReference type="PROSITE" id="PS51292"/>
    </source>
</evidence>
<dbReference type="AlphaFoldDB" id="W6UC89"/>
<reference evidence="21 22" key="1">
    <citation type="journal article" date="2013" name="Nat. Genet.">
        <title>The genome of the hydatid tapeworm Echinococcus granulosus.</title>
        <authorList>
            <person name="Zheng H."/>
            <person name="Zhang W."/>
            <person name="Zhang L."/>
            <person name="Zhang Z."/>
            <person name="Li J."/>
            <person name="Lu G."/>
            <person name="Zhu Y."/>
            <person name="Wang Y."/>
            <person name="Huang Y."/>
            <person name="Liu J."/>
            <person name="Kang H."/>
            <person name="Chen J."/>
            <person name="Wang L."/>
            <person name="Chen A."/>
            <person name="Yu S."/>
            <person name="Gao Z."/>
            <person name="Jin L."/>
            <person name="Gu W."/>
            <person name="Wang Z."/>
            <person name="Zhao L."/>
            <person name="Shi B."/>
            <person name="Wen H."/>
            <person name="Lin R."/>
            <person name="Jones M.K."/>
            <person name="Brejova B."/>
            <person name="Vinar T."/>
            <person name="Zhao G."/>
            <person name="McManus D.P."/>
            <person name="Chen Z."/>
            <person name="Zhou Y."/>
            <person name="Wang S."/>
        </authorList>
    </citation>
    <scope>NUCLEOTIDE SEQUENCE [LARGE SCALE GENOMIC DNA]</scope>
</reference>
<dbReference type="EMBL" id="APAU02000065">
    <property type="protein sequence ID" value="EUB58276.1"/>
    <property type="molecule type" value="Genomic_DNA"/>
</dbReference>
<evidence type="ECO:0000256" key="18">
    <source>
        <dbReference type="SAM" id="MobiDB-lite"/>
    </source>
</evidence>
<evidence type="ECO:0000256" key="15">
    <source>
        <dbReference type="ARBA" id="ARBA00023136"/>
    </source>
</evidence>
<dbReference type="STRING" id="6210.W6UC89"/>
<evidence type="ECO:0000256" key="6">
    <source>
        <dbReference type="ARBA" id="ARBA00022676"/>
    </source>
</evidence>
<keyword evidence="7" id="KW-0808">Transferase</keyword>
<proteinExistence type="inferred from homology"/>
<keyword evidence="22" id="KW-1185">Reference proteome</keyword>
<evidence type="ECO:0000256" key="12">
    <source>
        <dbReference type="ARBA" id="ARBA00022824"/>
    </source>
</evidence>
<evidence type="ECO:0000256" key="7">
    <source>
        <dbReference type="ARBA" id="ARBA00022679"/>
    </source>
</evidence>
<comment type="similarity">
    <text evidence="3">Belongs to the ALG10 glucosyltransferase family.</text>
</comment>
<dbReference type="Gene3D" id="3.30.40.10">
    <property type="entry name" value="Zinc/RING finger domain, C3HC4 (zinc finger)"/>
    <property type="match status" value="1"/>
</dbReference>
<dbReference type="PANTHER" id="PTHR46065">
    <property type="entry name" value="E3 UBIQUITIN-PROTEIN LIGASE MARCH 2/3 FAMILY MEMBER"/>
    <property type="match status" value="1"/>
</dbReference>